<comment type="similarity">
    <text evidence="2">Belongs to the peptidase S54 family.</text>
</comment>
<evidence type="ECO:0000256" key="6">
    <source>
        <dbReference type="ARBA" id="ARBA00023136"/>
    </source>
</evidence>
<keyword evidence="6 7" id="KW-0472">Membrane</keyword>
<feature type="transmembrane region" description="Helical" evidence="7">
    <location>
        <begin position="186"/>
        <end position="205"/>
    </location>
</feature>
<dbReference type="Gene3D" id="1.20.1540.10">
    <property type="entry name" value="Rhomboid-like"/>
    <property type="match status" value="1"/>
</dbReference>
<evidence type="ECO:0000256" key="1">
    <source>
        <dbReference type="ARBA" id="ARBA00004477"/>
    </source>
</evidence>
<feature type="transmembrane region" description="Helical" evidence="7">
    <location>
        <begin position="150"/>
        <end position="174"/>
    </location>
</feature>
<comment type="caution">
    <text evidence="9">The sequence shown here is derived from an EMBL/GenBank/DDBJ whole genome shotgun (WGS) entry which is preliminary data.</text>
</comment>
<dbReference type="EMBL" id="MUJZ01005909">
    <property type="protein sequence ID" value="OTF82964.1"/>
    <property type="molecule type" value="Genomic_DNA"/>
</dbReference>
<dbReference type="PANTHER" id="PTHR45965:SF3">
    <property type="entry name" value="INACTIVE RHOMBOID PROTEIN 1"/>
    <property type="match status" value="1"/>
</dbReference>
<evidence type="ECO:0000256" key="5">
    <source>
        <dbReference type="ARBA" id="ARBA00022989"/>
    </source>
</evidence>
<feature type="transmembrane region" description="Helical" evidence="7">
    <location>
        <begin position="211"/>
        <end position="229"/>
    </location>
</feature>
<protein>
    <submittedName>
        <fullName evidence="9">Inactive rhomboid protein 1-like protein</fullName>
    </submittedName>
</protein>
<name>A0A1Y3BSG6_EURMA</name>
<dbReference type="GO" id="GO:0050708">
    <property type="term" value="P:regulation of protein secretion"/>
    <property type="evidence" value="ECO:0007669"/>
    <property type="project" value="TreeGrafter"/>
</dbReference>
<feature type="domain" description="Peptidase S54 rhomboid" evidence="8">
    <location>
        <begin position="146"/>
        <end position="278"/>
    </location>
</feature>
<sequence>MKSFESRKSLENEYGCCLRNDLSGCVQAPRLQCSNRTSVWLKWPNRSGPVCGNDPRYCIDKSMNKSYELDITEWPTCNRYDYKAITRSKDLHMKSRPCCIGIYGKCILASKEYCEFIEGQHHPYASLCSQVNCVEDVCGSFLWPYQFHRLILSIFIHAGWFQLLLNIIVQYVFMRRLEQLLGIWRTVLIYFISGIGGNFASTIFLPLTPDVGPNASILGLIAFLFIESYKQRKKHGLIVSLKIFCALFVLLLPGFSPFVDFYSLVFGFIYGLLVITIVDPRDSKSKLSRILAAISFLVLTLSLLLLFIFATDLLERFRYFTNLFNCIPFLFNCSEFDIVYDEIKSLN</sequence>
<evidence type="ECO:0000256" key="3">
    <source>
        <dbReference type="ARBA" id="ARBA00022692"/>
    </source>
</evidence>
<dbReference type="InterPro" id="IPR035952">
    <property type="entry name" value="Rhomboid-like_sf"/>
</dbReference>
<keyword evidence="10" id="KW-1185">Reference proteome</keyword>
<feature type="transmembrane region" description="Helical" evidence="7">
    <location>
        <begin position="236"/>
        <end position="255"/>
    </location>
</feature>
<dbReference type="InterPro" id="IPR022764">
    <property type="entry name" value="Peptidase_S54_rhomboid_dom"/>
</dbReference>
<feature type="transmembrane region" description="Helical" evidence="7">
    <location>
        <begin position="290"/>
        <end position="310"/>
    </location>
</feature>
<dbReference type="Pfam" id="PF01694">
    <property type="entry name" value="Rhomboid"/>
    <property type="match status" value="1"/>
</dbReference>
<dbReference type="SUPFAM" id="SSF144091">
    <property type="entry name" value="Rhomboid-like"/>
    <property type="match status" value="1"/>
</dbReference>
<dbReference type="GO" id="GO:0004252">
    <property type="term" value="F:serine-type endopeptidase activity"/>
    <property type="evidence" value="ECO:0007669"/>
    <property type="project" value="InterPro"/>
</dbReference>
<accession>A0A1Y3BSG6</accession>
<organism evidence="9 10">
    <name type="scientific">Euroglyphus maynei</name>
    <name type="common">Mayne's house dust mite</name>
    <dbReference type="NCBI Taxonomy" id="6958"/>
    <lineage>
        <taxon>Eukaryota</taxon>
        <taxon>Metazoa</taxon>
        <taxon>Ecdysozoa</taxon>
        <taxon>Arthropoda</taxon>
        <taxon>Chelicerata</taxon>
        <taxon>Arachnida</taxon>
        <taxon>Acari</taxon>
        <taxon>Acariformes</taxon>
        <taxon>Sarcoptiformes</taxon>
        <taxon>Astigmata</taxon>
        <taxon>Psoroptidia</taxon>
        <taxon>Analgoidea</taxon>
        <taxon>Pyroglyphidae</taxon>
        <taxon>Pyroglyphinae</taxon>
        <taxon>Euroglyphus</taxon>
    </lineage>
</organism>
<dbReference type="AlphaFoldDB" id="A0A1Y3BSG6"/>
<proteinExistence type="inferred from homology"/>
<evidence type="ECO:0000256" key="2">
    <source>
        <dbReference type="ARBA" id="ARBA00009045"/>
    </source>
</evidence>
<dbReference type="GO" id="GO:0005789">
    <property type="term" value="C:endoplasmic reticulum membrane"/>
    <property type="evidence" value="ECO:0007669"/>
    <property type="project" value="UniProtKB-SubCell"/>
</dbReference>
<evidence type="ECO:0000313" key="10">
    <source>
        <dbReference type="Proteomes" id="UP000194236"/>
    </source>
</evidence>
<feature type="transmembrane region" description="Helical" evidence="7">
    <location>
        <begin position="261"/>
        <end position="278"/>
    </location>
</feature>
<keyword evidence="4" id="KW-0256">Endoplasmic reticulum</keyword>
<evidence type="ECO:0000259" key="8">
    <source>
        <dbReference type="Pfam" id="PF01694"/>
    </source>
</evidence>
<reference evidence="9 10" key="1">
    <citation type="submission" date="2017-03" db="EMBL/GenBank/DDBJ databases">
        <title>Genome Survey of Euroglyphus maynei.</title>
        <authorList>
            <person name="Arlian L.G."/>
            <person name="Morgan M.S."/>
            <person name="Rider S.D."/>
        </authorList>
    </citation>
    <scope>NUCLEOTIDE SEQUENCE [LARGE SCALE GENOMIC DNA]</scope>
    <source>
        <strain evidence="9">Arlian Lab</strain>
        <tissue evidence="9">Whole body</tissue>
    </source>
</reference>
<keyword evidence="5 7" id="KW-1133">Transmembrane helix</keyword>
<dbReference type="InterPro" id="IPR051512">
    <property type="entry name" value="Inactive_Rhomboid"/>
</dbReference>
<evidence type="ECO:0000256" key="4">
    <source>
        <dbReference type="ARBA" id="ARBA00022824"/>
    </source>
</evidence>
<dbReference type="OrthoDB" id="2146116at2759"/>
<evidence type="ECO:0000313" key="9">
    <source>
        <dbReference type="EMBL" id="OTF82964.1"/>
    </source>
</evidence>
<keyword evidence="3 7" id="KW-0812">Transmembrane</keyword>
<dbReference type="PANTHER" id="PTHR45965">
    <property type="entry name" value="INACTIVE RHOMBOID PROTEIN"/>
    <property type="match status" value="1"/>
</dbReference>
<comment type="subcellular location">
    <subcellularLocation>
        <location evidence="1">Endoplasmic reticulum membrane</location>
        <topology evidence="1">Multi-pass membrane protein</topology>
    </subcellularLocation>
</comment>
<gene>
    <name evidence="9" type="ORF">BLA29_003440</name>
</gene>
<dbReference type="GO" id="GO:0042058">
    <property type="term" value="P:regulation of epidermal growth factor receptor signaling pathway"/>
    <property type="evidence" value="ECO:0007669"/>
    <property type="project" value="TreeGrafter"/>
</dbReference>
<dbReference type="Proteomes" id="UP000194236">
    <property type="component" value="Unassembled WGS sequence"/>
</dbReference>
<evidence type="ECO:0000256" key="7">
    <source>
        <dbReference type="SAM" id="Phobius"/>
    </source>
</evidence>